<dbReference type="PROSITE" id="PS50850">
    <property type="entry name" value="MFS"/>
    <property type="match status" value="1"/>
</dbReference>
<feature type="transmembrane region" description="Helical" evidence="5">
    <location>
        <begin position="357"/>
        <end position="379"/>
    </location>
</feature>
<dbReference type="PROSITE" id="PS00217">
    <property type="entry name" value="SUGAR_TRANSPORT_2"/>
    <property type="match status" value="1"/>
</dbReference>
<dbReference type="GO" id="GO:0005886">
    <property type="term" value="C:plasma membrane"/>
    <property type="evidence" value="ECO:0007669"/>
    <property type="project" value="TreeGrafter"/>
</dbReference>
<keyword evidence="8" id="KW-1185">Reference proteome</keyword>
<dbReference type="GO" id="GO:0046943">
    <property type="term" value="F:carboxylic acid transmembrane transporter activity"/>
    <property type="evidence" value="ECO:0007669"/>
    <property type="project" value="TreeGrafter"/>
</dbReference>
<dbReference type="AlphaFoldDB" id="A0A6J5GYN6"/>
<keyword evidence="2 5" id="KW-0812">Transmembrane</keyword>
<feature type="transmembrane region" description="Helical" evidence="5">
    <location>
        <begin position="67"/>
        <end position="86"/>
    </location>
</feature>
<feature type="transmembrane region" description="Helical" evidence="5">
    <location>
        <begin position="124"/>
        <end position="145"/>
    </location>
</feature>
<dbReference type="Proteomes" id="UP000494252">
    <property type="component" value="Unassembled WGS sequence"/>
</dbReference>
<reference evidence="7 8" key="1">
    <citation type="submission" date="2020-04" db="EMBL/GenBank/DDBJ databases">
        <authorList>
            <person name="De Canck E."/>
        </authorList>
    </citation>
    <scope>NUCLEOTIDE SEQUENCE [LARGE SCALE GENOMIC DNA]</scope>
    <source>
        <strain evidence="7 8">LMG 27177</strain>
    </source>
</reference>
<feature type="transmembrane region" description="Helical" evidence="5">
    <location>
        <begin position="188"/>
        <end position="207"/>
    </location>
</feature>
<evidence type="ECO:0000313" key="7">
    <source>
        <dbReference type="EMBL" id="CAB3808660.1"/>
    </source>
</evidence>
<evidence type="ECO:0000256" key="5">
    <source>
        <dbReference type="SAM" id="Phobius"/>
    </source>
</evidence>
<dbReference type="PANTHER" id="PTHR23508">
    <property type="entry name" value="CARBOXYLIC ACID TRANSPORTER PROTEIN HOMOLOG"/>
    <property type="match status" value="1"/>
</dbReference>
<gene>
    <name evidence="7" type="primary">pcaK_7</name>
    <name evidence="7" type="ORF">LMG27177_06609</name>
</gene>
<feature type="transmembrane region" description="Helical" evidence="5">
    <location>
        <begin position="268"/>
        <end position="289"/>
    </location>
</feature>
<dbReference type="PANTHER" id="PTHR23508:SF10">
    <property type="entry name" value="CARBOXYLIC ACID TRANSPORTER PROTEIN HOMOLOG"/>
    <property type="match status" value="1"/>
</dbReference>
<accession>A0A6J5GYN6</accession>
<dbReference type="InterPro" id="IPR020846">
    <property type="entry name" value="MFS_dom"/>
</dbReference>
<dbReference type="EMBL" id="CADIKI010000027">
    <property type="protein sequence ID" value="CAB3808660.1"/>
    <property type="molecule type" value="Genomic_DNA"/>
</dbReference>
<keyword evidence="4 5" id="KW-0472">Membrane</keyword>
<evidence type="ECO:0000256" key="2">
    <source>
        <dbReference type="ARBA" id="ARBA00022692"/>
    </source>
</evidence>
<evidence type="ECO:0000256" key="1">
    <source>
        <dbReference type="ARBA" id="ARBA00004141"/>
    </source>
</evidence>
<dbReference type="Gene3D" id="1.20.1250.20">
    <property type="entry name" value="MFS general substrate transporter like domains"/>
    <property type="match status" value="1"/>
</dbReference>
<feature type="transmembrane region" description="Helical" evidence="5">
    <location>
        <begin position="31"/>
        <end position="55"/>
    </location>
</feature>
<dbReference type="InterPro" id="IPR005829">
    <property type="entry name" value="Sugar_transporter_CS"/>
</dbReference>
<evidence type="ECO:0000313" key="8">
    <source>
        <dbReference type="Proteomes" id="UP000494252"/>
    </source>
</evidence>
<dbReference type="Pfam" id="PF07690">
    <property type="entry name" value="MFS_1"/>
    <property type="match status" value="1"/>
</dbReference>
<feature type="transmembrane region" description="Helical" evidence="5">
    <location>
        <begin position="98"/>
        <end position="118"/>
    </location>
</feature>
<dbReference type="PROSITE" id="PS00216">
    <property type="entry name" value="SUGAR_TRANSPORT_1"/>
    <property type="match status" value="1"/>
</dbReference>
<protein>
    <submittedName>
        <fullName evidence="7">4-hydroxybenzoate transporter PcaK</fullName>
    </submittedName>
</protein>
<name>A0A6J5GYN6_9BURK</name>
<dbReference type="InterPro" id="IPR011701">
    <property type="entry name" value="MFS"/>
</dbReference>
<evidence type="ECO:0000259" key="6">
    <source>
        <dbReference type="PROSITE" id="PS50850"/>
    </source>
</evidence>
<feature type="transmembrane region" description="Helical" evidence="5">
    <location>
        <begin position="391"/>
        <end position="414"/>
    </location>
</feature>
<keyword evidence="3 5" id="KW-1133">Transmembrane helix</keyword>
<organism evidence="7 8">
    <name type="scientific">Paraburkholderia fynbosensis</name>
    <dbReference type="NCBI Taxonomy" id="1200993"/>
    <lineage>
        <taxon>Bacteria</taxon>
        <taxon>Pseudomonadati</taxon>
        <taxon>Pseudomonadota</taxon>
        <taxon>Betaproteobacteria</taxon>
        <taxon>Burkholderiales</taxon>
        <taxon>Burkholderiaceae</taxon>
        <taxon>Paraburkholderia</taxon>
    </lineage>
</organism>
<evidence type="ECO:0000256" key="3">
    <source>
        <dbReference type="ARBA" id="ARBA00022989"/>
    </source>
</evidence>
<sequence>MTSGMTSAMTSGKRIDIKAFIDERSISAYQWLLVALCFLIVTADGMDVAIMGFIAPSIIHDWGISRPAFGLVMSAAPIGLVIGALTAGPASDRIGRKWVLITSVFLFGIFTIATAFTQTPTAMALLRLLTGIGLGAAMPNSTTLLSEYAPQRKRALLITIMFTGFNLGSALIGFAAGWLIPIHGWRSVLIFGGALPLLLIPFQIWLLPESARLLAVRGASPKRIGSVLGRVCGARFAGDEVFVSSEPRLPTRKPIGVLFSQGYGSMTLALWVTYFMGLLVIYLLTGWLPTLMKDAGLTVTAAANITAMFQIGGTLGAVLVGWVMDKVRPAPVISAAYLGGGLCVLGLGYIGALSSSLALLVFAAGFCMSGAQTGLNAYAPGRYPTVARATGVSWMLGMGRFGSIFGSAIGGALLGFGWQFGAILAMLSVPATLAAIAILVSQRVSAGETTASPNTAH</sequence>
<feature type="transmembrane region" description="Helical" evidence="5">
    <location>
        <begin position="157"/>
        <end position="182"/>
    </location>
</feature>
<dbReference type="SUPFAM" id="SSF103473">
    <property type="entry name" value="MFS general substrate transporter"/>
    <property type="match status" value="1"/>
</dbReference>
<feature type="transmembrane region" description="Helical" evidence="5">
    <location>
        <begin position="330"/>
        <end position="351"/>
    </location>
</feature>
<comment type="subcellular location">
    <subcellularLocation>
        <location evidence="1">Membrane</location>
        <topology evidence="1">Multi-pass membrane protein</topology>
    </subcellularLocation>
</comment>
<dbReference type="CDD" id="cd17365">
    <property type="entry name" value="MFS_PcaK_like"/>
    <property type="match status" value="1"/>
</dbReference>
<feature type="transmembrane region" description="Helical" evidence="5">
    <location>
        <begin position="420"/>
        <end position="440"/>
    </location>
</feature>
<dbReference type="InterPro" id="IPR036259">
    <property type="entry name" value="MFS_trans_sf"/>
</dbReference>
<feature type="domain" description="Major facilitator superfamily (MFS) profile" evidence="6">
    <location>
        <begin position="33"/>
        <end position="446"/>
    </location>
</feature>
<proteinExistence type="predicted"/>
<feature type="transmembrane region" description="Helical" evidence="5">
    <location>
        <begin position="301"/>
        <end position="323"/>
    </location>
</feature>
<evidence type="ECO:0000256" key="4">
    <source>
        <dbReference type="ARBA" id="ARBA00023136"/>
    </source>
</evidence>